<dbReference type="EMBL" id="LR796339">
    <property type="protein sequence ID" value="CAB4137474.1"/>
    <property type="molecule type" value="Genomic_DNA"/>
</dbReference>
<reference evidence="2" key="1">
    <citation type="submission" date="2020-04" db="EMBL/GenBank/DDBJ databases">
        <authorList>
            <person name="Chiriac C."/>
            <person name="Salcher M."/>
            <person name="Ghai R."/>
            <person name="Kavagutti S V."/>
        </authorList>
    </citation>
    <scope>NUCLEOTIDE SEQUENCE</scope>
</reference>
<sequence>MAQGGKREGSGRPKGSRNKKTIAQTEAIEKAGITPLEYILAVLRDETQEQSVRLDAAHKAAPYVHAKLATGTVNVNGNVAHQVTRIIIEEADGDSDDQAAT</sequence>
<accession>A0A6J5LS98</accession>
<feature type="compositionally biased region" description="Basic and acidic residues" evidence="1">
    <location>
        <begin position="1"/>
        <end position="11"/>
    </location>
</feature>
<name>A0A6J5LS98_9CAUD</name>
<evidence type="ECO:0000313" key="2">
    <source>
        <dbReference type="EMBL" id="CAB4137474.1"/>
    </source>
</evidence>
<feature type="region of interest" description="Disordered" evidence="1">
    <location>
        <begin position="1"/>
        <end position="23"/>
    </location>
</feature>
<gene>
    <name evidence="2" type="ORF">UFOVP317_39</name>
</gene>
<organism evidence="2">
    <name type="scientific">uncultured Caudovirales phage</name>
    <dbReference type="NCBI Taxonomy" id="2100421"/>
    <lineage>
        <taxon>Viruses</taxon>
        <taxon>Duplodnaviria</taxon>
        <taxon>Heunggongvirae</taxon>
        <taxon>Uroviricota</taxon>
        <taxon>Caudoviricetes</taxon>
        <taxon>Peduoviridae</taxon>
        <taxon>Maltschvirus</taxon>
        <taxon>Maltschvirus maltsch</taxon>
    </lineage>
</organism>
<protein>
    <submittedName>
        <fullName evidence="2">Uncharacterized protein</fullName>
    </submittedName>
</protein>
<proteinExistence type="predicted"/>
<evidence type="ECO:0000256" key="1">
    <source>
        <dbReference type="SAM" id="MobiDB-lite"/>
    </source>
</evidence>